<dbReference type="InterPro" id="IPR057182">
    <property type="entry name" value="DUF7860"/>
</dbReference>
<sequence>MGIGYLPTMAGRYGDLDYPTLTKRGVLLGLGLFAVGAFGEFALAHTGVAVPAWEHALLVDAEWLGVLLALLSPFVFGILLPLTE</sequence>
<dbReference type="EMBL" id="FNPB01000002">
    <property type="protein sequence ID" value="SDX75647.1"/>
    <property type="molecule type" value="Genomic_DNA"/>
</dbReference>
<reference evidence="3" key="1">
    <citation type="submission" date="2016-10" db="EMBL/GenBank/DDBJ databases">
        <authorList>
            <person name="Varghese N."/>
            <person name="Submissions S."/>
        </authorList>
    </citation>
    <scope>NUCLEOTIDE SEQUENCE [LARGE SCALE GENOMIC DNA]</scope>
    <source>
        <strain evidence="3">CGMCC 1.10118</strain>
    </source>
</reference>
<organism evidence="2 3">
    <name type="scientific">Halobellus clavatus</name>
    <dbReference type="NCBI Taxonomy" id="660517"/>
    <lineage>
        <taxon>Archaea</taxon>
        <taxon>Methanobacteriati</taxon>
        <taxon>Methanobacteriota</taxon>
        <taxon>Stenosarchaea group</taxon>
        <taxon>Halobacteria</taxon>
        <taxon>Halobacteriales</taxon>
        <taxon>Haloferacaceae</taxon>
        <taxon>Halobellus</taxon>
    </lineage>
</organism>
<evidence type="ECO:0000313" key="2">
    <source>
        <dbReference type="EMBL" id="SDX75647.1"/>
    </source>
</evidence>
<keyword evidence="1" id="KW-0812">Transmembrane</keyword>
<dbReference type="AlphaFoldDB" id="A0A1H3EAK8"/>
<name>A0A1H3EAK8_9EURY</name>
<keyword evidence="1" id="KW-0472">Membrane</keyword>
<proteinExistence type="predicted"/>
<feature type="transmembrane region" description="Helical" evidence="1">
    <location>
        <begin position="25"/>
        <end position="43"/>
    </location>
</feature>
<evidence type="ECO:0000313" key="3">
    <source>
        <dbReference type="Proteomes" id="UP000199170"/>
    </source>
</evidence>
<gene>
    <name evidence="2" type="ORF">SAMN04487946_102141</name>
</gene>
<dbReference type="Proteomes" id="UP000199170">
    <property type="component" value="Unassembled WGS sequence"/>
</dbReference>
<keyword evidence="3" id="KW-1185">Reference proteome</keyword>
<keyword evidence="1" id="KW-1133">Transmembrane helix</keyword>
<dbReference type="STRING" id="660517.SAMN04487946_102141"/>
<accession>A0A1H3EAK8</accession>
<evidence type="ECO:0000256" key="1">
    <source>
        <dbReference type="SAM" id="Phobius"/>
    </source>
</evidence>
<dbReference type="Pfam" id="PF25259">
    <property type="entry name" value="DUF7860"/>
    <property type="match status" value="1"/>
</dbReference>
<feature type="transmembrane region" description="Helical" evidence="1">
    <location>
        <begin position="63"/>
        <end position="82"/>
    </location>
</feature>
<evidence type="ECO:0008006" key="4">
    <source>
        <dbReference type="Google" id="ProtNLM"/>
    </source>
</evidence>
<protein>
    <recommendedName>
        <fullName evidence="4">Major facilitator superfamily (MFS) profile domain-containing protein</fullName>
    </recommendedName>
</protein>